<gene>
    <name evidence="1" type="ORF">IEQ34_003869</name>
</gene>
<evidence type="ECO:0000313" key="2">
    <source>
        <dbReference type="Proteomes" id="UP000775213"/>
    </source>
</evidence>
<organism evidence="1 2">
    <name type="scientific">Dendrobium chrysotoxum</name>
    <name type="common">Orchid</name>
    <dbReference type="NCBI Taxonomy" id="161865"/>
    <lineage>
        <taxon>Eukaryota</taxon>
        <taxon>Viridiplantae</taxon>
        <taxon>Streptophyta</taxon>
        <taxon>Embryophyta</taxon>
        <taxon>Tracheophyta</taxon>
        <taxon>Spermatophyta</taxon>
        <taxon>Magnoliopsida</taxon>
        <taxon>Liliopsida</taxon>
        <taxon>Asparagales</taxon>
        <taxon>Orchidaceae</taxon>
        <taxon>Epidendroideae</taxon>
        <taxon>Malaxideae</taxon>
        <taxon>Dendrobiinae</taxon>
        <taxon>Dendrobium</taxon>
    </lineage>
</organism>
<dbReference type="AlphaFoldDB" id="A0AAV7HCJ5"/>
<dbReference type="EMBL" id="JAGFBR010000005">
    <property type="protein sequence ID" value="KAH0466631.1"/>
    <property type="molecule type" value="Genomic_DNA"/>
</dbReference>
<reference evidence="1 2" key="1">
    <citation type="journal article" date="2021" name="Hortic Res">
        <title>Chromosome-scale assembly of the Dendrobium chrysotoxum genome enhances the understanding of orchid evolution.</title>
        <authorList>
            <person name="Zhang Y."/>
            <person name="Zhang G.Q."/>
            <person name="Zhang D."/>
            <person name="Liu X.D."/>
            <person name="Xu X.Y."/>
            <person name="Sun W.H."/>
            <person name="Yu X."/>
            <person name="Zhu X."/>
            <person name="Wang Z.W."/>
            <person name="Zhao X."/>
            <person name="Zhong W.Y."/>
            <person name="Chen H."/>
            <person name="Yin W.L."/>
            <person name="Huang T."/>
            <person name="Niu S.C."/>
            <person name="Liu Z.J."/>
        </authorList>
    </citation>
    <scope>NUCLEOTIDE SEQUENCE [LARGE SCALE GENOMIC DNA]</scope>
    <source>
        <strain evidence="1">Lindl</strain>
    </source>
</reference>
<evidence type="ECO:0000313" key="1">
    <source>
        <dbReference type="EMBL" id="KAH0466631.1"/>
    </source>
</evidence>
<accession>A0AAV7HCJ5</accession>
<sequence>MESKLLTALEMLCDWNGEDGKWKEELSSAKPLRQVCWLARAALSQVRGANHGGAELRVWRLIAGKCWVNGCFCSGGKE</sequence>
<protein>
    <submittedName>
        <fullName evidence="1">Uncharacterized protein</fullName>
    </submittedName>
</protein>
<proteinExistence type="predicted"/>
<dbReference type="Proteomes" id="UP000775213">
    <property type="component" value="Unassembled WGS sequence"/>
</dbReference>
<name>A0AAV7HCJ5_DENCH</name>
<comment type="caution">
    <text evidence="1">The sequence shown here is derived from an EMBL/GenBank/DDBJ whole genome shotgun (WGS) entry which is preliminary data.</text>
</comment>
<keyword evidence="2" id="KW-1185">Reference proteome</keyword>